<reference evidence="2" key="1">
    <citation type="journal article" date="2023" name="Mol. Phylogenet. Evol.">
        <title>Genome-scale phylogeny and comparative genomics of the fungal order Sordariales.</title>
        <authorList>
            <person name="Hensen N."/>
            <person name="Bonometti L."/>
            <person name="Westerberg I."/>
            <person name="Brannstrom I.O."/>
            <person name="Guillou S."/>
            <person name="Cros-Aarteil S."/>
            <person name="Calhoun S."/>
            <person name="Haridas S."/>
            <person name="Kuo A."/>
            <person name="Mondo S."/>
            <person name="Pangilinan J."/>
            <person name="Riley R."/>
            <person name="LaButti K."/>
            <person name="Andreopoulos B."/>
            <person name="Lipzen A."/>
            <person name="Chen C."/>
            <person name="Yan M."/>
            <person name="Daum C."/>
            <person name="Ng V."/>
            <person name="Clum A."/>
            <person name="Steindorff A."/>
            <person name="Ohm R.A."/>
            <person name="Martin F."/>
            <person name="Silar P."/>
            <person name="Natvig D.O."/>
            <person name="Lalanne C."/>
            <person name="Gautier V."/>
            <person name="Ament-Velasquez S.L."/>
            <person name="Kruys A."/>
            <person name="Hutchinson M.I."/>
            <person name="Powell A.J."/>
            <person name="Barry K."/>
            <person name="Miller A.N."/>
            <person name="Grigoriev I.V."/>
            <person name="Debuchy R."/>
            <person name="Gladieux P."/>
            <person name="Hiltunen Thoren M."/>
            <person name="Johannesson H."/>
        </authorList>
    </citation>
    <scope>NUCLEOTIDE SEQUENCE</scope>
    <source>
        <strain evidence="2">CBS 731.68</strain>
    </source>
</reference>
<protein>
    <submittedName>
        <fullName evidence="2">Uncharacterized protein</fullName>
    </submittedName>
</protein>
<feature type="compositionally biased region" description="Basic and acidic residues" evidence="1">
    <location>
        <begin position="1"/>
        <end position="23"/>
    </location>
</feature>
<evidence type="ECO:0000256" key="1">
    <source>
        <dbReference type="SAM" id="MobiDB-lite"/>
    </source>
</evidence>
<dbReference type="Proteomes" id="UP001302602">
    <property type="component" value="Unassembled WGS sequence"/>
</dbReference>
<reference evidence="2" key="2">
    <citation type="submission" date="2023-05" db="EMBL/GenBank/DDBJ databases">
        <authorList>
            <consortium name="Lawrence Berkeley National Laboratory"/>
            <person name="Steindorff A."/>
            <person name="Hensen N."/>
            <person name="Bonometti L."/>
            <person name="Westerberg I."/>
            <person name="Brannstrom I.O."/>
            <person name="Guillou S."/>
            <person name="Cros-Aarteil S."/>
            <person name="Calhoun S."/>
            <person name="Haridas S."/>
            <person name="Kuo A."/>
            <person name="Mondo S."/>
            <person name="Pangilinan J."/>
            <person name="Riley R."/>
            <person name="Labutti K."/>
            <person name="Andreopoulos B."/>
            <person name="Lipzen A."/>
            <person name="Chen C."/>
            <person name="Yanf M."/>
            <person name="Daum C."/>
            <person name="Ng V."/>
            <person name="Clum A."/>
            <person name="Ohm R."/>
            <person name="Martin F."/>
            <person name="Silar P."/>
            <person name="Natvig D."/>
            <person name="Lalanne C."/>
            <person name="Gautier V."/>
            <person name="Ament-Velasquez S.L."/>
            <person name="Kruys A."/>
            <person name="Hutchinson M.I."/>
            <person name="Powell A.J."/>
            <person name="Barry K."/>
            <person name="Miller A.N."/>
            <person name="Grigoriev I.V."/>
            <person name="Debuchy R."/>
            <person name="Gladieux P."/>
            <person name="Thoren M.H."/>
            <person name="Johannesson H."/>
        </authorList>
    </citation>
    <scope>NUCLEOTIDE SEQUENCE</scope>
    <source>
        <strain evidence="2">CBS 731.68</strain>
    </source>
</reference>
<accession>A0AAN6Z6H1</accession>
<sequence length="337" mass="38361">MSVRKEVVHPDLKLDALSRRAQDDSSSNSESDSDEDGAALAPQKVVSPRTVSPHNQTKAHSSFSSCRGRPNRRRSPSAEELGEHGSGLENLFFWGKRECSISNDGKDPNEVLGILTVCKGFYFIGVHIFYGLNTFAFSSLRVRTHMELLLQGHLYLTAPADERGKYPFSRRSYPLSWLADVYRLKTLVIHINESGKMYVRSGYENKAAKRLLAAKTAGQPNQRMTRSLRSVQGVDYICQLRGMQWVRFYDFNKALEARRSVRDVTNKGTLPKPPKRQEHSELENLEPLLPAGDDRKWKPSDDDWKLVKSIFIDSDGRCSYDDLRLRGSIATRIWLRI</sequence>
<evidence type="ECO:0000313" key="3">
    <source>
        <dbReference type="Proteomes" id="UP001302602"/>
    </source>
</evidence>
<dbReference type="AlphaFoldDB" id="A0AAN6Z6H1"/>
<proteinExistence type="predicted"/>
<name>A0AAN6Z6H1_9PEZI</name>
<dbReference type="RefSeq" id="XP_062650618.1">
    <property type="nucleotide sequence ID" value="XM_062794386.1"/>
</dbReference>
<dbReference type="EMBL" id="MU853224">
    <property type="protein sequence ID" value="KAK4126847.1"/>
    <property type="molecule type" value="Genomic_DNA"/>
</dbReference>
<keyword evidence="3" id="KW-1185">Reference proteome</keyword>
<comment type="caution">
    <text evidence="2">The sequence shown here is derived from an EMBL/GenBank/DDBJ whole genome shotgun (WGS) entry which is preliminary data.</text>
</comment>
<organism evidence="2 3">
    <name type="scientific">Parathielavia appendiculata</name>
    <dbReference type="NCBI Taxonomy" id="2587402"/>
    <lineage>
        <taxon>Eukaryota</taxon>
        <taxon>Fungi</taxon>
        <taxon>Dikarya</taxon>
        <taxon>Ascomycota</taxon>
        <taxon>Pezizomycotina</taxon>
        <taxon>Sordariomycetes</taxon>
        <taxon>Sordariomycetidae</taxon>
        <taxon>Sordariales</taxon>
        <taxon>Chaetomiaceae</taxon>
        <taxon>Parathielavia</taxon>
    </lineage>
</organism>
<dbReference type="GeneID" id="87831155"/>
<evidence type="ECO:0000313" key="2">
    <source>
        <dbReference type="EMBL" id="KAK4126847.1"/>
    </source>
</evidence>
<feature type="compositionally biased region" description="Polar residues" evidence="1">
    <location>
        <begin position="49"/>
        <end position="65"/>
    </location>
</feature>
<feature type="region of interest" description="Disordered" evidence="1">
    <location>
        <begin position="1"/>
        <end position="83"/>
    </location>
</feature>
<gene>
    <name evidence="2" type="ORF">N657DRAFT_653248</name>
</gene>